<keyword evidence="5 6" id="KW-0472">Membrane</keyword>
<dbReference type="AlphaFoldDB" id="A0A838CUB5"/>
<feature type="transmembrane region" description="Helical" evidence="6">
    <location>
        <begin position="274"/>
        <end position="300"/>
    </location>
</feature>
<evidence type="ECO:0000256" key="1">
    <source>
        <dbReference type="ARBA" id="ARBA00004651"/>
    </source>
</evidence>
<feature type="transmembrane region" description="Helical" evidence="6">
    <location>
        <begin position="206"/>
        <end position="230"/>
    </location>
</feature>
<protein>
    <recommendedName>
        <fullName evidence="9">Membrane protein involved in the export of O-antigen and teichoic acid</fullName>
    </recommendedName>
</protein>
<dbReference type="Proteomes" id="UP000571017">
    <property type="component" value="Unassembled WGS sequence"/>
</dbReference>
<evidence type="ECO:0000256" key="3">
    <source>
        <dbReference type="ARBA" id="ARBA00022692"/>
    </source>
</evidence>
<dbReference type="PANTHER" id="PTHR30250:SF11">
    <property type="entry name" value="O-ANTIGEN TRANSPORTER-RELATED"/>
    <property type="match status" value="1"/>
</dbReference>
<feature type="transmembrane region" description="Helical" evidence="6">
    <location>
        <begin position="167"/>
        <end position="186"/>
    </location>
</feature>
<organism evidence="7 8">
    <name type="scientific">Halobacillus locisalis</name>
    <dbReference type="NCBI Taxonomy" id="220753"/>
    <lineage>
        <taxon>Bacteria</taxon>
        <taxon>Bacillati</taxon>
        <taxon>Bacillota</taxon>
        <taxon>Bacilli</taxon>
        <taxon>Bacillales</taxon>
        <taxon>Bacillaceae</taxon>
        <taxon>Halobacillus</taxon>
    </lineage>
</organism>
<keyword evidence="4 6" id="KW-1133">Transmembrane helix</keyword>
<feature type="transmembrane region" description="Helical" evidence="6">
    <location>
        <begin position="109"/>
        <end position="128"/>
    </location>
</feature>
<comment type="subcellular location">
    <subcellularLocation>
        <location evidence="1">Cell membrane</location>
        <topology evidence="1">Multi-pass membrane protein</topology>
    </subcellularLocation>
</comment>
<feature type="transmembrane region" description="Helical" evidence="6">
    <location>
        <begin position="12"/>
        <end position="35"/>
    </location>
</feature>
<dbReference type="RefSeq" id="WP_181472382.1">
    <property type="nucleotide sequence ID" value="NZ_JACEFG010000002.1"/>
</dbReference>
<evidence type="ECO:0000256" key="6">
    <source>
        <dbReference type="SAM" id="Phobius"/>
    </source>
</evidence>
<feature type="transmembrane region" description="Helical" evidence="6">
    <location>
        <begin position="342"/>
        <end position="361"/>
    </location>
</feature>
<sequence length="397" mass="44933">MYKRKFIFDSILSIVAAAIPILILQLFTLPIVGSLLGQESYGLVVALISLFTLISFPFGNVLNNTRLVMQKEYENQPKGDFHLLLLISVVLSVLMVSLGTLYYQESASIYEISFMIIITILNLMREYLIVDFRLNLNYKAILFNNVILGVGYLFGTIIFYYTKIWEVIFVSGLVASLVYILINSSLLKDCFEITELFKRTTYKFSVLYFSGLMKTSISYADKLLLFPLLGSKVVSIYYTATILGKITSMVIIPINNVILSYLSKLKSIKKERFIFVITISSALGVFAYFVIVFISPYVLYKLYPEWASESLNLIYITTASAIVTTLNSVSQPFILKFKSVNWQILISGSHVIIYLILAFYLYQHFGLIGFCIGILVASCFKLAFMICLFLATDSSSN</sequence>
<proteinExistence type="predicted"/>
<evidence type="ECO:0008006" key="9">
    <source>
        <dbReference type="Google" id="ProtNLM"/>
    </source>
</evidence>
<dbReference type="PANTHER" id="PTHR30250">
    <property type="entry name" value="PST FAMILY PREDICTED COLANIC ACID TRANSPORTER"/>
    <property type="match status" value="1"/>
</dbReference>
<comment type="caution">
    <text evidence="7">The sequence shown here is derived from an EMBL/GenBank/DDBJ whole genome shotgun (WGS) entry which is preliminary data.</text>
</comment>
<reference evidence="7 8" key="1">
    <citation type="journal article" date="2004" name="Extremophiles">
        <title>Halobacillus locisalis sp. nov., a halophilic bacterium isolated from a marine solar saltern of the Yellow Sea in Korea.</title>
        <authorList>
            <person name="Yoon J.H."/>
            <person name="Kang K.H."/>
            <person name="Oh T.K."/>
            <person name="Park Y.H."/>
        </authorList>
    </citation>
    <scope>NUCLEOTIDE SEQUENCE [LARGE SCALE GENOMIC DNA]</scope>
    <source>
        <strain evidence="7 8">KCTC 3788</strain>
    </source>
</reference>
<feature type="transmembrane region" description="Helical" evidence="6">
    <location>
        <begin position="367"/>
        <end position="391"/>
    </location>
</feature>
<feature type="transmembrane region" description="Helical" evidence="6">
    <location>
        <begin position="41"/>
        <end position="62"/>
    </location>
</feature>
<feature type="transmembrane region" description="Helical" evidence="6">
    <location>
        <begin position="83"/>
        <end position="103"/>
    </location>
</feature>
<evidence type="ECO:0000256" key="4">
    <source>
        <dbReference type="ARBA" id="ARBA00022989"/>
    </source>
</evidence>
<keyword evidence="2" id="KW-1003">Cell membrane</keyword>
<evidence type="ECO:0000256" key="5">
    <source>
        <dbReference type="ARBA" id="ARBA00023136"/>
    </source>
</evidence>
<accession>A0A838CUB5</accession>
<dbReference type="EMBL" id="JACEFG010000002">
    <property type="protein sequence ID" value="MBA2175365.1"/>
    <property type="molecule type" value="Genomic_DNA"/>
</dbReference>
<dbReference type="GO" id="GO:0005886">
    <property type="term" value="C:plasma membrane"/>
    <property type="evidence" value="ECO:0007669"/>
    <property type="project" value="UniProtKB-SubCell"/>
</dbReference>
<feature type="transmembrane region" description="Helical" evidence="6">
    <location>
        <begin position="140"/>
        <end position="161"/>
    </location>
</feature>
<evidence type="ECO:0000313" key="7">
    <source>
        <dbReference type="EMBL" id="MBA2175365.1"/>
    </source>
</evidence>
<feature type="transmembrane region" description="Helical" evidence="6">
    <location>
        <begin position="236"/>
        <end position="262"/>
    </location>
</feature>
<evidence type="ECO:0000313" key="8">
    <source>
        <dbReference type="Proteomes" id="UP000571017"/>
    </source>
</evidence>
<keyword evidence="8" id="KW-1185">Reference proteome</keyword>
<keyword evidence="3 6" id="KW-0812">Transmembrane</keyword>
<evidence type="ECO:0000256" key="2">
    <source>
        <dbReference type="ARBA" id="ARBA00022475"/>
    </source>
</evidence>
<name>A0A838CUB5_9BACI</name>
<gene>
    <name evidence="7" type="ORF">H0266_10700</name>
</gene>
<dbReference type="InterPro" id="IPR050833">
    <property type="entry name" value="Poly_Biosynth_Transport"/>
</dbReference>